<dbReference type="EMBL" id="CAJHUB010000675">
    <property type="protein sequence ID" value="CAD7675185.1"/>
    <property type="molecule type" value="Genomic_DNA"/>
</dbReference>
<reference evidence="4" key="1">
    <citation type="submission" date="2020-12" db="EMBL/GenBank/DDBJ databases">
        <authorList>
            <consortium name="Molecular Ecology Group"/>
        </authorList>
    </citation>
    <scope>NUCLEOTIDE SEQUENCE</scope>
    <source>
        <strain evidence="4">TBG_1078</strain>
    </source>
</reference>
<dbReference type="Proteomes" id="UP000645828">
    <property type="component" value="Unassembled WGS sequence"/>
</dbReference>
<evidence type="ECO:0000313" key="4">
    <source>
        <dbReference type="EMBL" id="CAD7675185.1"/>
    </source>
</evidence>
<feature type="compositionally biased region" description="Pro residues" evidence="1">
    <location>
        <begin position="24"/>
        <end position="37"/>
    </location>
</feature>
<dbReference type="AlphaFoldDB" id="A0A811YGZ5"/>
<protein>
    <submittedName>
        <fullName evidence="4">(raccoon dog) hypothetical protein</fullName>
    </submittedName>
</protein>
<organism evidence="4 5">
    <name type="scientific">Nyctereutes procyonoides</name>
    <name type="common">Raccoon dog</name>
    <name type="synonym">Canis procyonoides</name>
    <dbReference type="NCBI Taxonomy" id="34880"/>
    <lineage>
        <taxon>Eukaryota</taxon>
        <taxon>Metazoa</taxon>
        <taxon>Chordata</taxon>
        <taxon>Craniata</taxon>
        <taxon>Vertebrata</taxon>
        <taxon>Euteleostomi</taxon>
        <taxon>Mammalia</taxon>
        <taxon>Eutheria</taxon>
        <taxon>Laurasiatheria</taxon>
        <taxon>Carnivora</taxon>
        <taxon>Caniformia</taxon>
        <taxon>Canidae</taxon>
        <taxon>Nyctereutes</taxon>
    </lineage>
</organism>
<keyword evidence="2" id="KW-0812">Transmembrane</keyword>
<keyword evidence="3" id="KW-0732">Signal</keyword>
<gene>
    <name evidence="4" type="ORF">NYPRO_LOCUS7980</name>
</gene>
<evidence type="ECO:0000256" key="1">
    <source>
        <dbReference type="SAM" id="MobiDB-lite"/>
    </source>
</evidence>
<feature type="signal peptide" evidence="3">
    <location>
        <begin position="1"/>
        <end position="18"/>
    </location>
</feature>
<name>A0A811YGZ5_NYCPR</name>
<keyword evidence="2" id="KW-1133">Transmembrane helix</keyword>
<evidence type="ECO:0000256" key="2">
    <source>
        <dbReference type="SAM" id="Phobius"/>
    </source>
</evidence>
<accession>A0A811YGZ5</accession>
<keyword evidence="2" id="KW-0472">Membrane</keyword>
<evidence type="ECO:0000313" key="5">
    <source>
        <dbReference type="Proteomes" id="UP000645828"/>
    </source>
</evidence>
<evidence type="ECO:0000256" key="3">
    <source>
        <dbReference type="SAM" id="SignalP"/>
    </source>
</evidence>
<feature type="chain" id="PRO_5032857009" evidence="3">
    <location>
        <begin position="19"/>
        <end position="80"/>
    </location>
</feature>
<feature type="transmembrane region" description="Helical" evidence="2">
    <location>
        <begin position="51"/>
        <end position="78"/>
    </location>
</feature>
<proteinExistence type="predicted"/>
<comment type="caution">
    <text evidence="4">The sequence shown here is derived from an EMBL/GenBank/DDBJ whole genome shotgun (WGS) entry which is preliminary data.</text>
</comment>
<sequence>MCLHLHIVCILITPSAHPVKCPPQCPPPSHPYPPPSSPSATPSSFPRVRSLHVLCPFLIFPSHFFSLPLYSLSLLFIFPK</sequence>
<feature type="region of interest" description="Disordered" evidence="1">
    <location>
        <begin position="24"/>
        <end position="44"/>
    </location>
</feature>
<keyword evidence="5" id="KW-1185">Reference proteome</keyword>